<reference evidence="1 2" key="1">
    <citation type="journal article" date="2020" name="ISME J.">
        <title>Uncovering the hidden diversity of litter-decomposition mechanisms in mushroom-forming fungi.</title>
        <authorList>
            <person name="Floudas D."/>
            <person name="Bentzer J."/>
            <person name="Ahren D."/>
            <person name="Johansson T."/>
            <person name="Persson P."/>
            <person name="Tunlid A."/>
        </authorList>
    </citation>
    <scope>NUCLEOTIDE SEQUENCE [LARGE SCALE GENOMIC DNA]</scope>
    <source>
        <strain evidence="1 2">CBS 175.51</strain>
    </source>
</reference>
<proteinExistence type="predicted"/>
<dbReference type="Proteomes" id="UP000541558">
    <property type="component" value="Unassembled WGS sequence"/>
</dbReference>
<name>A0A8H5ERB6_9AGAR</name>
<accession>A0A8H5ERB6</accession>
<organism evidence="1 2">
    <name type="scientific">Ephemerocybe angulata</name>
    <dbReference type="NCBI Taxonomy" id="980116"/>
    <lineage>
        <taxon>Eukaryota</taxon>
        <taxon>Fungi</taxon>
        <taxon>Dikarya</taxon>
        <taxon>Basidiomycota</taxon>
        <taxon>Agaricomycotina</taxon>
        <taxon>Agaricomycetes</taxon>
        <taxon>Agaricomycetidae</taxon>
        <taxon>Agaricales</taxon>
        <taxon>Agaricineae</taxon>
        <taxon>Psathyrellaceae</taxon>
        <taxon>Ephemerocybe</taxon>
    </lineage>
</organism>
<keyword evidence="2" id="KW-1185">Reference proteome</keyword>
<sequence>MASIESSLAKGLYSGLPSELREEILSYCDKGHLAAISSTEKGFGAQAERWLYRTVSLHESRPVELVKCLGTLAKNPKKACMVESLAISFYDHNQKRTSEDRANISSMELSMTHIQLIQALSEMRSLTFLSLRPHSTMYTTTMIMRIVGTRIFKLNSFFMTLPKNTLPWLLECQPALEVIGLWGYGEYHLQPRMLGIHDFLGMSPYALNCSGYNPLVIGMSLGGSNFTNNTESYITLYSYDCAGLNFEEDFPVINDGSLLGEHLRQDLSLGDFDVEGSGSDEINEVSVVVPDLGPESLLGVTQILYKLGKVFNMCGKTFAFLVPPLQTPVDPKHLEPLFDFFLTSCCPRSIIFEFDFAPIGSRKDPFEEDEQLQITQYIADYLSNLKYLVGISALRRVEFARGGPGYIIEVDKGVPTVTHDE</sequence>
<dbReference type="OrthoDB" id="3070071at2759"/>
<gene>
    <name evidence="1" type="ORF">D9611_014671</name>
</gene>
<protein>
    <submittedName>
        <fullName evidence="1">Uncharacterized protein</fullName>
    </submittedName>
</protein>
<dbReference type="EMBL" id="JAACJK010000240">
    <property type="protein sequence ID" value="KAF5309283.1"/>
    <property type="molecule type" value="Genomic_DNA"/>
</dbReference>
<evidence type="ECO:0000313" key="1">
    <source>
        <dbReference type="EMBL" id="KAF5309283.1"/>
    </source>
</evidence>
<comment type="caution">
    <text evidence="1">The sequence shown here is derived from an EMBL/GenBank/DDBJ whole genome shotgun (WGS) entry which is preliminary data.</text>
</comment>
<dbReference type="AlphaFoldDB" id="A0A8H5ERB6"/>
<evidence type="ECO:0000313" key="2">
    <source>
        <dbReference type="Proteomes" id="UP000541558"/>
    </source>
</evidence>